<evidence type="ECO:0000256" key="7">
    <source>
        <dbReference type="ARBA" id="ARBA00023237"/>
    </source>
</evidence>
<dbReference type="InterPro" id="IPR011050">
    <property type="entry name" value="Pectin_lyase_fold/virulence"/>
</dbReference>
<keyword evidence="5" id="KW-0732">Signal</keyword>
<keyword evidence="6" id="KW-0472">Membrane</keyword>
<organism evidence="9 10">
    <name type="scientific">Methanobrevibacter cuticularis</name>
    <dbReference type="NCBI Taxonomy" id="47311"/>
    <lineage>
        <taxon>Archaea</taxon>
        <taxon>Methanobacteriati</taxon>
        <taxon>Methanobacteriota</taxon>
        <taxon>Methanomada group</taxon>
        <taxon>Methanobacteria</taxon>
        <taxon>Methanobacteriales</taxon>
        <taxon>Methanobacteriaceae</taxon>
        <taxon>Methanobrevibacter</taxon>
    </lineage>
</organism>
<evidence type="ECO:0000259" key="8">
    <source>
        <dbReference type="Pfam" id="PF13229"/>
    </source>
</evidence>
<feature type="domain" description="Right handed beta helix" evidence="8">
    <location>
        <begin position="259"/>
        <end position="419"/>
    </location>
</feature>
<dbReference type="EMBL" id="LWMW01000151">
    <property type="protein sequence ID" value="KZX14713.1"/>
    <property type="molecule type" value="Genomic_DNA"/>
</dbReference>
<dbReference type="OrthoDB" id="78228at2157"/>
<dbReference type="PROSITE" id="PS51257">
    <property type="entry name" value="PROKAR_LIPOPROTEIN"/>
    <property type="match status" value="1"/>
</dbReference>
<protein>
    <submittedName>
        <fullName evidence="9">Putative outer membrane protein pmp20</fullName>
    </submittedName>
</protein>
<evidence type="ECO:0000313" key="9">
    <source>
        <dbReference type="EMBL" id="KZX14713.1"/>
    </source>
</evidence>
<accession>A0A166CP72</accession>
<evidence type="ECO:0000256" key="4">
    <source>
        <dbReference type="ARBA" id="ARBA00022525"/>
    </source>
</evidence>
<dbReference type="SMART" id="SM00710">
    <property type="entry name" value="PbH1"/>
    <property type="match status" value="9"/>
</dbReference>
<reference evidence="9 10" key="1">
    <citation type="submission" date="2016-04" db="EMBL/GenBank/DDBJ databases">
        <title>Genome sequence of Methanobrevibacter cuticularis DSM 11139.</title>
        <authorList>
            <person name="Poehlein A."/>
            <person name="Seedorf H."/>
            <person name="Daniel R."/>
        </authorList>
    </citation>
    <scope>NUCLEOTIDE SEQUENCE [LARGE SCALE GENOMIC DNA]</scope>
    <source>
        <strain evidence="9 10">DSM 11139</strain>
    </source>
</reference>
<dbReference type="SUPFAM" id="SSF51126">
    <property type="entry name" value="Pectin lyase-like"/>
    <property type="match status" value="2"/>
</dbReference>
<evidence type="ECO:0000256" key="5">
    <source>
        <dbReference type="ARBA" id="ARBA00022729"/>
    </source>
</evidence>
<keyword evidence="4" id="KW-0964">Secreted</keyword>
<gene>
    <name evidence="9" type="ORF">MBCUT_19710</name>
</gene>
<dbReference type="PANTHER" id="PTHR11319:SF35">
    <property type="entry name" value="OUTER MEMBRANE PROTEIN PMPC-RELATED"/>
    <property type="match status" value="1"/>
</dbReference>
<evidence type="ECO:0000313" key="10">
    <source>
        <dbReference type="Proteomes" id="UP000077275"/>
    </source>
</evidence>
<evidence type="ECO:0000256" key="6">
    <source>
        <dbReference type="ARBA" id="ARBA00023136"/>
    </source>
</evidence>
<comment type="subcellular location">
    <subcellularLocation>
        <location evidence="1">Cell envelope</location>
    </subcellularLocation>
    <subcellularLocation>
        <location evidence="2">Cell outer membrane</location>
    </subcellularLocation>
    <subcellularLocation>
        <location evidence="3">Secreted</location>
    </subcellularLocation>
</comment>
<comment type="caution">
    <text evidence="9">The sequence shown here is derived from an EMBL/GenBank/DDBJ whole genome shotgun (WGS) entry which is preliminary data.</text>
</comment>
<dbReference type="Gene3D" id="2.160.20.10">
    <property type="entry name" value="Single-stranded right-handed beta-helix, Pectin lyase-like"/>
    <property type="match status" value="1"/>
</dbReference>
<dbReference type="PANTHER" id="PTHR11319">
    <property type="entry name" value="G PROTEIN-COUPLED RECEPTOR-RELATED"/>
    <property type="match status" value="1"/>
</dbReference>
<dbReference type="InterPro" id="IPR006626">
    <property type="entry name" value="PbH1"/>
</dbReference>
<name>A0A166CP72_9EURY</name>
<dbReference type="RefSeq" id="WP_067260528.1">
    <property type="nucleotide sequence ID" value="NZ_LWMW01000151.1"/>
</dbReference>
<dbReference type="InterPro" id="IPR003368">
    <property type="entry name" value="POMP_repeat"/>
</dbReference>
<dbReference type="Pfam" id="PF13229">
    <property type="entry name" value="Beta_helix"/>
    <property type="match status" value="1"/>
</dbReference>
<sequence length="534" mass="55829">MMINVKKILIGILYVCLFFVLTFAVSSCVYSASFSNVQDDVNSASSNSVITLENTTYTSDGNYIRIDKNLTIQGPSGKYATLDGDSKSRIVLVDFDSIVTFKRIIFINGYPGAGSGAAIATRSKITVDDCIFRNNKGESGAGIFLSSNAEHSTITNSRFISNAANVPGEDDWVEGGAIDIHANYTTISTCYFGSNSANDVGGAINFASGTIGHKISNSNFTSNYAENGGAIRIIGSKLAIENCQFTNNTARTSEGGAIRIQSSEINITGSNFANNIAKLHGGAIYSGGNASTNLTIKSSTFSNNNANQGGGIYSNRTLTINSSTIQNNKATNQGGGIYTNVGNTIISSSKFTSNTAKSGAGIYSNGSLRISSSTLKSNKATNDGGALYINGSSANIVSSKFNENSAKYGGAIYTSRPTTLSSVALTKNKASSDGGGIYSKSTLNMTGGSIKSNIATYGSGIFNTATLRLSKVSLASNVAKLIGVGLSTPASVGQGKKLTIKTYVLKGDNIENSIYSKTNTIVKQILYVLTINYP</sequence>
<dbReference type="InterPro" id="IPR012334">
    <property type="entry name" value="Pectin_lyas_fold"/>
</dbReference>
<dbReference type="Pfam" id="PF02415">
    <property type="entry name" value="Chlam_PMP"/>
    <property type="match status" value="2"/>
</dbReference>
<evidence type="ECO:0000256" key="2">
    <source>
        <dbReference type="ARBA" id="ARBA00004442"/>
    </source>
</evidence>
<evidence type="ECO:0000256" key="3">
    <source>
        <dbReference type="ARBA" id="ARBA00004613"/>
    </source>
</evidence>
<dbReference type="AlphaFoldDB" id="A0A166CP72"/>
<dbReference type="Proteomes" id="UP000077275">
    <property type="component" value="Unassembled WGS sequence"/>
</dbReference>
<proteinExistence type="predicted"/>
<dbReference type="STRING" id="47311.MBCUT_19710"/>
<dbReference type="InterPro" id="IPR039448">
    <property type="entry name" value="Beta_helix"/>
</dbReference>
<dbReference type="PATRIC" id="fig|47311.3.peg.2151"/>
<dbReference type="GO" id="GO:0005576">
    <property type="term" value="C:extracellular region"/>
    <property type="evidence" value="ECO:0007669"/>
    <property type="project" value="UniProtKB-SubCell"/>
</dbReference>
<evidence type="ECO:0000256" key="1">
    <source>
        <dbReference type="ARBA" id="ARBA00004196"/>
    </source>
</evidence>
<keyword evidence="7" id="KW-0998">Cell outer membrane</keyword>
<dbReference type="NCBIfam" id="TIGR01376">
    <property type="entry name" value="POMP_repeat"/>
    <property type="match status" value="3"/>
</dbReference>
<keyword evidence="10" id="KW-1185">Reference proteome</keyword>